<dbReference type="RefSeq" id="WP_274454628.1">
    <property type="nucleotide sequence ID" value="NZ_CP067097.1"/>
</dbReference>
<protein>
    <submittedName>
        <fullName evidence="1">Zn finger protein HypA/HybF involved in hydrogenase expression</fullName>
    </submittedName>
</protein>
<dbReference type="Pfam" id="PF14169">
    <property type="entry name" value="YdjO"/>
    <property type="match status" value="1"/>
</dbReference>
<dbReference type="InterPro" id="IPR025916">
    <property type="entry name" value="YdjO"/>
</dbReference>
<proteinExistence type="predicted"/>
<evidence type="ECO:0000313" key="2">
    <source>
        <dbReference type="Proteomes" id="UP001232973"/>
    </source>
</evidence>
<sequence length="59" mass="7010">MGYFGHKRKLDEQVFANSVVWQCSKCDCWSRQEFIYVEHPVCPICKGEMNQVTKNIRIE</sequence>
<name>A0ABT9XMJ0_9BACL</name>
<organism evidence="1 2">
    <name type="scientific">Alicyclobacillus cycloheptanicus</name>
    <dbReference type="NCBI Taxonomy" id="1457"/>
    <lineage>
        <taxon>Bacteria</taxon>
        <taxon>Bacillati</taxon>
        <taxon>Bacillota</taxon>
        <taxon>Bacilli</taxon>
        <taxon>Bacillales</taxon>
        <taxon>Alicyclobacillaceae</taxon>
        <taxon>Alicyclobacillus</taxon>
    </lineage>
</organism>
<reference evidence="1 2" key="1">
    <citation type="submission" date="2023-07" db="EMBL/GenBank/DDBJ databases">
        <title>Genomic Encyclopedia of Type Strains, Phase IV (KMG-IV): sequencing the most valuable type-strain genomes for metagenomic binning, comparative biology and taxonomic classification.</title>
        <authorList>
            <person name="Goeker M."/>
        </authorList>
    </citation>
    <scope>NUCLEOTIDE SEQUENCE [LARGE SCALE GENOMIC DNA]</scope>
    <source>
        <strain evidence="1 2">DSM 4006</strain>
    </source>
</reference>
<dbReference type="Proteomes" id="UP001232973">
    <property type="component" value="Unassembled WGS sequence"/>
</dbReference>
<evidence type="ECO:0000313" key="1">
    <source>
        <dbReference type="EMBL" id="MDQ0191503.1"/>
    </source>
</evidence>
<dbReference type="EMBL" id="JAUSTP010000048">
    <property type="protein sequence ID" value="MDQ0191503.1"/>
    <property type="molecule type" value="Genomic_DNA"/>
</dbReference>
<accession>A0ABT9XMJ0</accession>
<comment type="caution">
    <text evidence="1">The sequence shown here is derived from an EMBL/GenBank/DDBJ whole genome shotgun (WGS) entry which is preliminary data.</text>
</comment>
<gene>
    <name evidence="1" type="ORF">J2S03_003374</name>
</gene>
<keyword evidence="2" id="KW-1185">Reference proteome</keyword>